<dbReference type="PANTHER" id="PTHR42721:SF3">
    <property type="entry name" value="BETA-D-XYLOSIDASE 5-RELATED"/>
    <property type="match status" value="1"/>
</dbReference>
<dbReference type="AlphaFoldDB" id="W7XVL3"/>
<dbReference type="eggNOG" id="COG1472">
    <property type="taxonomic scope" value="Bacteria"/>
</dbReference>
<protein>
    <submittedName>
        <fullName evidence="3">Uncharacterized protein</fullName>
    </submittedName>
</protein>
<evidence type="ECO:0000256" key="2">
    <source>
        <dbReference type="ARBA" id="ARBA00022801"/>
    </source>
</evidence>
<evidence type="ECO:0000313" key="3">
    <source>
        <dbReference type="EMBL" id="GAF02175.1"/>
    </source>
</evidence>
<dbReference type="GO" id="GO:0009044">
    <property type="term" value="F:xylan 1,4-beta-xylosidase activity"/>
    <property type="evidence" value="ECO:0007669"/>
    <property type="project" value="InterPro"/>
</dbReference>
<evidence type="ECO:0000313" key="4">
    <source>
        <dbReference type="Proteomes" id="UP000019402"/>
    </source>
</evidence>
<dbReference type="Proteomes" id="UP000019402">
    <property type="component" value="Unassembled WGS sequence"/>
</dbReference>
<keyword evidence="2" id="KW-0378">Hydrolase</keyword>
<dbReference type="InterPro" id="IPR036962">
    <property type="entry name" value="Glyco_hydro_3_N_sf"/>
</dbReference>
<dbReference type="Gene3D" id="3.20.20.300">
    <property type="entry name" value="Glycoside hydrolase, family 3, N-terminal domain"/>
    <property type="match status" value="1"/>
</dbReference>
<comment type="caution">
    <text evidence="3">The sequence shown here is derived from an EMBL/GenBank/DDBJ whole genome shotgun (WGS) entry which is preliminary data.</text>
</comment>
<dbReference type="PANTHER" id="PTHR42721">
    <property type="entry name" value="SUGAR HYDROLASE-RELATED"/>
    <property type="match status" value="1"/>
</dbReference>
<gene>
    <name evidence="3" type="ORF">JCM21142_3803</name>
</gene>
<keyword evidence="4" id="KW-1185">Reference proteome</keyword>
<dbReference type="GO" id="GO:0046556">
    <property type="term" value="F:alpha-L-arabinofuranosidase activity"/>
    <property type="evidence" value="ECO:0007669"/>
    <property type="project" value="TreeGrafter"/>
</dbReference>
<dbReference type="InterPro" id="IPR017853">
    <property type="entry name" value="GH"/>
</dbReference>
<dbReference type="RefSeq" id="WP_052522097.1">
    <property type="nucleotide sequence ID" value="NZ_BAMD01000006.1"/>
</dbReference>
<dbReference type="InterPro" id="IPR044993">
    <property type="entry name" value="BXL"/>
</dbReference>
<evidence type="ECO:0000256" key="1">
    <source>
        <dbReference type="ARBA" id="ARBA00005336"/>
    </source>
</evidence>
<dbReference type="OrthoDB" id="9805821at2"/>
<dbReference type="GO" id="GO:0031222">
    <property type="term" value="P:arabinan catabolic process"/>
    <property type="evidence" value="ECO:0007669"/>
    <property type="project" value="TreeGrafter"/>
</dbReference>
<dbReference type="GO" id="GO:0045493">
    <property type="term" value="P:xylan catabolic process"/>
    <property type="evidence" value="ECO:0007669"/>
    <property type="project" value="InterPro"/>
</dbReference>
<dbReference type="EMBL" id="BAMD01000006">
    <property type="protein sequence ID" value="GAF02175.1"/>
    <property type="molecule type" value="Genomic_DNA"/>
</dbReference>
<comment type="similarity">
    <text evidence="1">Belongs to the glycosyl hydrolase 3 family.</text>
</comment>
<reference evidence="3 4" key="1">
    <citation type="journal article" date="2014" name="Genome Announc.">
        <title>Draft Genome Sequence of Cytophaga fermentans JCM 21142T, a Facultative Anaerobe Isolated from Marine Mud.</title>
        <authorList>
            <person name="Starns D."/>
            <person name="Oshima K."/>
            <person name="Suda W."/>
            <person name="Iino T."/>
            <person name="Yuki M."/>
            <person name="Inoue J."/>
            <person name="Kitamura K."/>
            <person name="Iida T."/>
            <person name="Darby A."/>
            <person name="Hattori M."/>
            <person name="Ohkuma M."/>
        </authorList>
    </citation>
    <scope>NUCLEOTIDE SEQUENCE [LARGE SCALE GENOMIC DNA]</scope>
    <source>
        <strain evidence="3 4">JCM 21142</strain>
    </source>
</reference>
<accession>W7XVL3</accession>
<sequence>MRKLFTLVIYSVTILLGTHLKSQDRTALHKKATKQASKLVKQMTLEEKVRLIEMTNLPIERLHIPGHHWWNEALHGVARRGEATQFPVPLSMASTWHPQLIKDMANALVMKHGLCIMLILQRIR</sequence>
<proteinExistence type="inferred from homology"/>
<name>W7XVL3_9BACT</name>
<organism evidence="3 4">
    <name type="scientific">Saccharicrinis fermentans DSM 9555 = JCM 21142</name>
    <dbReference type="NCBI Taxonomy" id="869213"/>
    <lineage>
        <taxon>Bacteria</taxon>
        <taxon>Pseudomonadati</taxon>
        <taxon>Bacteroidota</taxon>
        <taxon>Bacteroidia</taxon>
        <taxon>Marinilabiliales</taxon>
        <taxon>Marinilabiliaceae</taxon>
        <taxon>Saccharicrinis</taxon>
    </lineage>
</organism>
<dbReference type="SUPFAM" id="SSF51445">
    <property type="entry name" value="(Trans)glycosidases"/>
    <property type="match status" value="1"/>
</dbReference>